<evidence type="ECO:0000313" key="1">
    <source>
        <dbReference type="EMBL" id="KAI3352635.1"/>
    </source>
</evidence>
<name>A0ACB8VB90_9TELE</name>
<comment type="caution">
    <text evidence="1">The sequence shown here is derived from an EMBL/GenBank/DDBJ whole genome shotgun (WGS) entry which is preliminary data.</text>
</comment>
<accession>A0ACB8VB90</accession>
<dbReference type="EMBL" id="CM041553">
    <property type="protein sequence ID" value="KAI3352635.1"/>
    <property type="molecule type" value="Genomic_DNA"/>
</dbReference>
<keyword evidence="2" id="KW-1185">Reference proteome</keyword>
<proteinExistence type="predicted"/>
<gene>
    <name evidence="1" type="ORF">L3Q82_019220</name>
</gene>
<sequence length="1240" mass="135565">MNVSQCSEGFSVRGRSTSSMMLPLHSPGDHNGNALPIFSPSSCLGESPPESLQSMSSLSGGQTQGTLDYDVFEVTLMTTVMTKRDKMTDVISKWVPEEESDNDHVLLEKIQTTTELIESNDNSVSVYLDANSSEYHEDTWNDNANLITNSSTHGNNDDLSSRGINRRQYGSYSNLDSDSTIIPDDHDVNYEEEALFQSVSSEIGVQRGSIILTSSTYHSSDSFLNQGGSSAMIELHTEGTKALNLADVERSELVLEGRDVACPFGQPVRNRAEAPLPSEHLNAALCNISSSSSSANAAQDAKTVTSSPSEEAGRCAVGPKPIQPNTSQIDRTAKTKPTTATSPASKTAGCTVVKPSRLKAKRISKLGLKNVKARVETCTSPSPPKTPSEQNIPAPASGKRVVPWREEAHTWDVAKNQGSSAVLIRVAMVSPLLLLSAPSLPPPIHISVSEWGMANTMVSVHSSELGPLGWDAVTKHQLFLQKVSSKLVPSTRQQKNLTLKEGNQSAGTGSSARVRQSQSQCQAIPKSHTTVEQACVLASSSPTTSNSKPTINQQPASGLVGRSVASKLPVKGLPTNLSSSPPGINENNEATGKAIPVCPGGPAPTGTKTDEHPSRSSLLVGNQSTVKPLILSTAATTSTNTPSNLVTSANTIASAASKLSPVKSRTLSLQSRITATGLKAPTVTNHNTAKTAAANQTATKMASAATQGVTKQLSQYTFQRSGSVRLGQLSSTMDKNKPREAPAKPTNANSSPRVAAPAGENIQNQQQPPPDLVPDEVNVNASVTPVLRVSTTDTTNASSDTNGASGLVFKARPRSRSSSKSGKAGTTRAVVVGGIITAKQNQRKEQAEKRNQTITQLRKLLLQGNKRVEALATVIQHLFTEREEVMKQKRNLSLELANLRDELATSSLCCKHLHEEKEKVRVSLEEALKRLEEQHKEELVQLEDRLRNFYQTEWDKVHQTYQEEADKCRMLMEQQVEELKSQQEAERCNREVSHSQRMQSLKVQYETSIQELKMIQKIELENLEKTLKETETSLSVHSKKPRLNSHSEMTFVTILVCPHVYPSYKEKVSDLSAEKEALNEKLKAEEERRRRILCDKNVKDSHTMYLEQELESLKVVLEIKNNQLQQKGKKLMEMDKLVETNVKLEECLKKVQQENEDYRARMDKHAALSKQLSNEQAILQQTLQKESKVNKRLSMENEELLWKLHNGDLLASPRRLSPTSPFNSPRNSASFPTTAPLSPR</sequence>
<dbReference type="Proteomes" id="UP000831701">
    <property type="component" value="Chromosome 23"/>
</dbReference>
<reference evidence="1" key="1">
    <citation type="submission" date="2022-04" db="EMBL/GenBank/DDBJ databases">
        <title>Jade perch genome.</title>
        <authorList>
            <person name="Chao B."/>
        </authorList>
    </citation>
    <scope>NUCLEOTIDE SEQUENCE</scope>
    <source>
        <strain evidence="1">CB-2022</strain>
    </source>
</reference>
<organism evidence="1 2">
    <name type="scientific">Scortum barcoo</name>
    <name type="common">barcoo grunter</name>
    <dbReference type="NCBI Taxonomy" id="214431"/>
    <lineage>
        <taxon>Eukaryota</taxon>
        <taxon>Metazoa</taxon>
        <taxon>Chordata</taxon>
        <taxon>Craniata</taxon>
        <taxon>Vertebrata</taxon>
        <taxon>Euteleostomi</taxon>
        <taxon>Actinopterygii</taxon>
        <taxon>Neopterygii</taxon>
        <taxon>Teleostei</taxon>
        <taxon>Neoteleostei</taxon>
        <taxon>Acanthomorphata</taxon>
        <taxon>Eupercaria</taxon>
        <taxon>Centrarchiformes</taxon>
        <taxon>Terapontoidei</taxon>
        <taxon>Terapontidae</taxon>
        <taxon>Scortum</taxon>
    </lineage>
</organism>
<protein>
    <submittedName>
        <fullName evidence="1">Uncharacterized protein</fullName>
    </submittedName>
</protein>
<evidence type="ECO:0000313" key="2">
    <source>
        <dbReference type="Proteomes" id="UP000831701"/>
    </source>
</evidence>